<dbReference type="GO" id="GO:0045493">
    <property type="term" value="P:xylan catabolic process"/>
    <property type="evidence" value="ECO:0007669"/>
    <property type="project" value="UniProtKB-KW"/>
</dbReference>
<accession>A0A3E1P0G1</accession>
<dbReference type="SUPFAM" id="SSF75005">
    <property type="entry name" value="Arabinanase/levansucrase/invertase"/>
    <property type="match status" value="1"/>
</dbReference>
<dbReference type="RefSeq" id="WP_116854411.1">
    <property type="nucleotide sequence ID" value="NZ_QTJV01000006.1"/>
</dbReference>
<dbReference type="GO" id="GO:0004553">
    <property type="term" value="F:hydrolase activity, hydrolyzing O-glycosyl compounds"/>
    <property type="evidence" value="ECO:0007669"/>
    <property type="project" value="InterPro"/>
</dbReference>
<evidence type="ECO:0000256" key="9">
    <source>
        <dbReference type="SAM" id="SignalP"/>
    </source>
</evidence>
<evidence type="ECO:0000313" key="11">
    <source>
        <dbReference type="Proteomes" id="UP000261174"/>
    </source>
</evidence>
<dbReference type="OrthoDB" id="9801455at2"/>
<feature type="signal peptide" evidence="9">
    <location>
        <begin position="1"/>
        <end position="23"/>
    </location>
</feature>
<feature type="chain" id="PRO_5017754125" evidence="9">
    <location>
        <begin position="24"/>
        <end position="314"/>
    </location>
</feature>
<keyword evidence="2" id="KW-0624">Polysaccharide degradation</keyword>
<proteinExistence type="inferred from homology"/>
<evidence type="ECO:0000256" key="3">
    <source>
        <dbReference type="ARBA" id="ARBA00022801"/>
    </source>
</evidence>
<dbReference type="Gene3D" id="2.115.10.20">
    <property type="entry name" value="Glycosyl hydrolase domain, family 43"/>
    <property type="match status" value="1"/>
</dbReference>
<dbReference type="InterPro" id="IPR023296">
    <property type="entry name" value="Glyco_hydro_beta-prop_sf"/>
</dbReference>
<keyword evidence="11" id="KW-1185">Reference proteome</keyword>
<evidence type="ECO:0000313" key="10">
    <source>
        <dbReference type="EMBL" id="RFM33488.1"/>
    </source>
</evidence>
<dbReference type="Pfam" id="PF04616">
    <property type="entry name" value="Glyco_hydro_43"/>
    <property type="match status" value="1"/>
</dbReference>
<comment type="similarity">
    <text evidence="1 8">Belongs to the glycosyl hydrolase 43 family.</text>
</comment>
<name>A0A3E1P0G1_9BACT</name>
<feature type="active site" description="Proton donor" evidence="6">
    <location>
        <position position="200"/>
    </location>
</feature>
<evidence type="ECO:0000256" key="4">
    <source>
        <dbReference type="ARBA" id="ARBA00023277"/>
    </source>
</evidence>
<dbReference type="AlphaFoldDB" id="A0A3E1P0G1"/>
<keyword evidence="2" id="KW-0858">Xylan degradation</keyword>
<evidence type="ECO:0000256" key="6">
    <source>
        <dbReference type="PIRSR" id="PIRSR606710-1"/>
    </source>
</evidence>
<comment type="caution">
    <text evidence="10">The sequence shown here is derived from an EMBL/GenBank/DDBJ whole genome shotgun (WGS) entry which is preliminary data.</text>
</comment>
<evidence type="ECO:0000256" key="1">
    <source>
        <dbReference type="ARBA" id="ARBA00009865"/>
    </source>
</evidence>
<evidence type="ECO:0000256" key="7">
    <source>
        <dbReference type="PIRSR" id="PIRSR606710-2"/>
    </source>
</evidence>
<gene>
    <name evidence="10" type="ORF">DXN04_16130</name>
</gene>
<keyword evidence="4" id="KW-0119">Carbohydrate metabolism</keyword>
<keyword evidence="5 8" id="KW-0326">Glycosidase</keyword>
<dbReference type="EMBL" id="QTJV01000006">
    <property type="protein sequence ID" value="RFM33488.1"/>
    <property type="molecule type" value="Genomic_DNA"/>
</dbReference>
<dbReference type="Proteomes" id="UP000261174">
    <property type="component" value="Unassembled WGS sequence"/>
</dbReference>
<sequence length="314" mass="34850">MVSQKLSFSIVVLTTFISTYCLAQQPSIFLADPTVFRDKGKFYLYGTGSPQGFPVYESRDLTNWKPAAGSNNGLALTRGEAYGSQGFWAPQIFLHKGTYYMAYTANEQIAIARSNSPAGPFKQDSSYALSGSGKQIDPFIFFDDNGKVYLFHVKLEHGNRIFVTEMKPDLSDIIPGTEKELISGTAPWENTAKSDWPVTEGPTVIKHGKLYYLIYSANDFRNIDYAVGYATATSPSGPWKKADNSPFISRHNIGQNGTGHGDVFFDNKGNMYYVFHTHRSGDKVSPRATGMVKLKFVGEKLVADSTSFKWLKAE</sequence>
<keyword evidence="3 8" id="KW-0378">Hydrolase</keyword>
<protein>
    <submittedName>
        <fullName evidence="10">Beta-xylosidase</fullName>
    </submittedName>
</protein>
<reference evidence="10 11" key="1">
    <citation type="submission" date="2018-08" db="EMBL/GenBank/DDBJ databases">
        <title>Chitinophaga sp. K20C18050901, a novel bacterium isolated from forest soil.</title>
        <authorList>
            <person name="Wang C."/>
        </authorList>
    </citation>
    <scope>NUCLEOTIDE SEQUENCE [LARGE SCALE GENOMIC DNA]</scope>
    <source>
        <strain evidence="10 11">K20C18050901</strain>
    </source>
</reference>
<organism evidence="10 11">
    <name type="scientific">Chitinophaga silvisoli</name>
    <dbReference type="NCBI Taxonomy" id="2291814"/>
    <lineage>
        <taxon>Bacteria</taxon>
        <taxon>Pseudomonadati</taxon>
        <taxon>Bacteroidota</taxon>
        <taxon>Chitinophagia</taxon>
        <taxon>Chitinophagales</taxon>
        <taxon>Chitinophagaceae</taxon>
        <taxon>Chitinophaga</taxon>
    </lineage>
</organism>
<dbReference type="PANTHER" id="PTHR43772:SF2">
    <property type="entry name" value="PUTATIVE (AFU_ORTHOLOGUE AFUA_2G04480)-RELATED"/>
    <property type="match status" value="1"/>
</dbReference>
<evidence type="ECO:0000256" key="5">
    <source>
        <dbReference type="ARBA" id="ARBA00023295"/>
    </source>
</evidence>
<feature type="active site" description="Proton acceptor" evidence="6">
    <location>
        <position position="32"/>
    </location>
</feature>
<dbReference type="InterPro" id="IPR052176">
    <property type="entry name" value="Glycosyl_Hydrlase_43_Enz"/>
</dbReference>
<dbReference type="CDD" id="cd08991">
    <property type="entry name" value="GH43_HoAraf43-like"/>
    <property type="match status" value="1"/>
</dbReference>
<keyword evidence="9" id="KW-0732">Signal</keyword>
<evidence type="ECO:0000256" key="8">
    <source>
        <dbReference type="RuleBase" id="RU361187"/>
    </source>
</evidence>
<dbReference type="PANTHER" id="PTHR43772">
    <property type="entry name" value="ENDO-1,4-BETA-XYLANASE"/>
    <property type="match status" value="1"/>
</dbReference>
<dbReference type="InterPro" id="IPR006710">
    <property type="entry name" value="Glyco_hydro_43"/>
</dbReference>
<feature type="site" description="Important for catalytic activity, responsible for pKa modulation of the active site Glu and correct orientation of both the proton donor and substrate" evidence="7">
    <location>
        <position position="137"/>
    </location>
</feature>
<evidence type="ECO:0000256" key="2">
    <source>
        <dbReference type="ARBA" id="ARBA00022651"/>
    </source>
</evidence>